<reference evidence="1 2" key="1">
    <citation type="submission" date="2018-01" db="EMBL/GenBank/DDBJ databases">
        <title>Genome Sequencing and Assembly of Anaerobacter polyendosporus strain CT4.</title>
        <authorList>
            <person name="Tachaapaikoon C."/>
            <person name="Sutheeworapong S."/>
            <person name="Jenjaroenpun P."/>
            <person name="Wongsurawat T."/>
            <person name="Nookeaw I."/>
            <person name="Cheawchanlertfa P."/>
            <person name="Kosugi A."/>
            <person name="Cheevadhanarak S."/>
            <person name="Ratanakhanokchai K."/>
        </authorList>
    </citation>
    <scope>NUCLEOTIDE SEQUENCE [LARGE SCALE GENOMIC DNA]</scope>
    <source>
        <strain evidence="1 2">CT4</strain>
    </source>
</reference>
<protein>
    <submittedName>
        <fullName evidence="1">Rhodanese-related sulfurtransferase</fullName>
    </submittedName>
</protein>
<dbReference type="InterPro" id="IPR028228">
    <property type="entry name" value="Imm53"/>
</dbReference>
<accession>A0A410DPR4</accession>
<organism evidence="1 2">
    <name type="scientific">Clostridium manihotivorum</name>
    <dbReference type="NCBI Taxonomy" id="2320868"/>
    <lineage>
        <taxon>Bacteria</taxon>
        <taxon>Bacillati</taxon>
        <taxon>Bacillota</taxon>
        <taxon>Clostridia</taxon>
        <taxon>Eubacteriales</taxon>
        <taxon>Clostridiaceae</taxon>
        <taxon>Clostridium</taxon>
    </lineage>
</organism>
<keyword evidence="1" id="KW-0808">Transferase</keyword>
<dbReference type="Pfam" id="PF15580">
    <property type="entry name" value="Imm53"/>
    <property type="match status" value="1"/>
</dbReference>
<evidence type="ECO:0000313" key="2">
    <source>
        <dbReference type="Proteomes" id="UP000286268"/>
    </source>
</evidence>
<sequence length="103" mass="12006">MNMLDWIQNWYLSNCDGDWEHCYGIKIYTLDNPGWSVNIDLTDTYLEFSKFELIQKYINDTNWIHCNVVDGVFKGGGSADKLEEILRIFSEWAIANNESTVTD</sequence>
<name>A0A410DPR4_9CLOT</name>
<dbReference type="GO" id="GO:0016740">
    <property type="term" value="F:transferase activity"/>
    <property type="evidence" value="ECO:0007669"/>
    <property type="project" value="UniProtKB-KW"/>
</dbReference>
<dbReference type="OrthoDB" id="3533713at2"/>
<dbReference type="KEGG" id="cmah:C1I91_05035"/>
<keyword evidence="2" id="KW-1185">Reference proteome</keyword>
<dbReference type="Proteomes" id="UP000286268">
    <property type="component" value="Chromosome"/>
</dbReference>
<evidence type="ECO:0000313" key="1">
    <source>
        <dbReference type="EMBL" id="QAA31079.1"/>
    </source>
</evidence>
<proteinExistence type="predicted"/>
<dbReference type="RefSeq" id="WP_128211706.1">
    <property type="nucleotide sequence ID" value="NZ_CP025746.1"/>
</dbReference>
<dbReference type="AlphaFoldDB" id="A0A410DPR4"/>
<dbReference type="EMBL" id="CP025746">
    <property type="protein sequence ID" value="QAA31079.1"/>
    <property type="molecule type" value="Genomic_DNA"/>
</dbReference>
<gene>
    <name evidence="1" type="ORF">C1I91_05035</name>
</gene>